<feature type="transmembrane region" description="Helical" evidence="2">
    <location>
        <begin position="42"/>
        <end position="62"/>
    </location>
</feature>
<evidence type="ECO:0000256" key="1">
    <source>
        <dbReference type="SAM" id="MobiDB-lite"/>
    </source>
</evidence>
<evidence type="ECO:0000256" key="2">
    <source>
        <dbReference type="SAM" id="Phobius"/>
    </source>
</evidence>
<keyword evidence="2" id="KW-0812">Transmembrane</keyword>
<protein>
    <submittedName>
        <fullName evidence="3">Uncharacterized protein</fullName>
    </submittedName>
</protein>
<evidence type="ECO:0000313" key="3">
    <source>
        <dbReference type="EMBL" id="MBB4858153.1"/>
    </source>
</evidence>
<keyword evidence="2" id="KW-0472">Membrane</keyword>
<proteinExistence type="predicted"/>
<name>A0A7W7K9T4_9SPHN</name>
<dbReference type="Proteomes" id="UP000555448">
    <property type="component" value="Unassembled WGS sequence"/>
</dbReference>
<gene>
    <name evidence="3" type="ORF">HNO88_001472</name>
</gene>
<organism evidence="3 4">
    <name type="scientific">Novosphingobium chloroacetimidivorans</name>
    <dbReference type="NCBI Taxonomy" id="1428314"/>
    <lineage>
        <taxon>Bacteria</taxon>
        <taxon>Pseudomonadati</taxon>
        <taxon>Pseudomonadota</taxon>
        <taxon>Alphaproteobacteria</taxon>
        <taxon>Sphingomonadales</taxon>
        <taxon>Sphingomonadaceae</taxon>
        <taxon>Novosphingobium</taxon>
    </lineage>
</organism>
<dbReference type="RefSeq" id="WP_246381317.1">
    <property type="nucleotide sequence ID" value="NZ_JACHLR010000005.1"/>
</dbReference>
<feature type="region of interest" description="Disordered" evidence="1">
    <location>
        <begin position="1"/>
        <end position="25"/>
    </location>
</feature>
<comment type="caution">
    <text evidence="3">The sequence shown here is derived from an EMBL/GenBank/DDBJ whole genome shotgun (WGS) entry which is preliminary data.</text>
</comment>
<feature type="compositionally biased region" description="Basic and acidic residues" evidence="1">
    <location>
        <begin position="1"/>
        <end position="14"/>
    </location>
</feature>
<dbReference type="EMBL" id="JACHLR010000005">
    <property type="protein sequence ID" value="MBB4858153.1"/>
    <property type="molecule type" value="Genomic_DNA"/>
</dbReference>
<evidence type="ECO:0000313" key="4">
    <source>
        <dbReference type="Proteomes" id="UP000555448"/>
    </source>
</evidence>
<accession>A0A7W7K9T4</accession>
<dbReference type="AlphaFoldDB" id="A0A7W7K9T4"/>
<keyword evidence="2" id="KW-1133">Transmembrane helix</keyword>
<keyword evidence="4" id="KW-1185">Reference proteome</keyword>
<sequence>MATDSKASDAKHAGEPMPTKLDPKTYALRSRPARAIRFRRDVIVGVAAVASLGLVAVGWMALKPRLFQRAAQEAELSQPMPGWRTRWISTPGRC</sequence>
<reference evidence="3 4" key="1">
    <citation type="submission" date="2020-08" db="EMBL/GenBank/DDBJ databases">
        <title>Functional genomics of gut bacteria from endangered species of beetles.</title>
        <authorList>
            <person name="Carlos-Shanley C."/>
        </authorList>
    </citation>
    <scope>NUCLEOTIDE SEQUENCE [LARGE SCALE GENOMIC DNA]</scope>
    <source>
        <strain evidence="3 4">S00245</strain>
    </source>
</reference>